<evidence type="ECO:0000313" key="2">
    <source>
        <dbReference type="EMBL" id="EWG09314.1"/>
    </source>
</evidence>
<dbReference type="RefSeq" id="WP_051488948.1">
    <property type="nucleotide sequence ID" value="NZ_APVL01000018.1"/>
</dbReference>
<evidence type="ECO:0000313" key="3">
    <source>
        <dbReference type="Proteomes" id="UP000019270"/>
    </source>
</evidence>
<feature type="signal peptide" evidence="1">
    <location>
        <begin position="1"/>
        <end position="23"/>
    </location>
</feature>
<dbReference type="OrthoDB" id="2912061at2"/>
<accession>W7LBB5</accession>
<reference evidence="3" key="1">
    <citation type="submission" date="2013-03" db="EMBL/GenBank/DDBJ databases">
        <title>Draft genome sequence of Bacillus firmus DS1.</title>
        <authorList>
            <person name="Peng D."/>
            <person name="Zhu L."/>
            <person name="Sun M."/>
        </authorList>
    </citation>
    <scope>NUCLEOTIDE SEQUENCE [LARGE SCALE GENOMIC DNA]</scope>
    <source>
        <strain evidence="3">DS1</strain>
    </source>
</reference>
<comment type="caution">
    <text evidence="2">The sequence shown here is derived from an EMBL/GenBank/DDBJ whole genome shotgun (WGS) entry which is preliminary data.</text>
</comment>
<proteinExistence type="predicted"/>
<evidence type="ECO:0000256" key="1">
    <source>
        <dbReference type="SAM" id="SignalP"/>
    </source>
</evidence>
<dbReference type="AlphaFoldDB" id="W7LBB5"/>
<gene>
    <name evidence="2" type="ORF">PBF_19498</name>
</gene>
<organism evidence="2 3">
    <name type="scientific">Cytobacillus firmus DS1</name>
    <dbReference type="NCBI Taxonomy" id="1307436"/>
    <lineage>
        <taxon>Bacteria</taxon>
        <taxon>Bacillati</taxon>
        <taxon>Bacillota</taxon>
        <taxon>Bacilli</taxon>
        <taxon>Bacillales</taxon>
        <taxon>Bacillaceae</taxon>
        <taxon>Cytobacillus</taxon>
    </lineage>
</organism>
<dbReference type="eggNOG" id="ENOG5032NAE">
    <property type="taxonomic scope" value="Bacteria"/>
</dbReference>
<protein>
    <submittedName>
        <fullName evidence="2">Uncharacterized protein</fullName>
    </submittedName>
</protein>
<name>W7LBB5_CYTFI</name>
<sequence>MKKSLISLLAISTFTMGGLAVSAEEIDSSSDNVNNEAIEIYDELDFGSAQDLEEYTEIENGKDGLNTQPGFVENSITIMESQIPLKRDSSPITTLGAGTWDYITSDTINTSASKIVHSNGGNFRFVVDQPSIGPGFTWMYKIMEDDGAIGDDTLGTVTLSNIGTPQEIIVDARNYVDGDNNKAEFYIIKMTVPTRSVYVEFYD</sequence>
<keyword evidence="1" id="KW-0732">Signal</keyword>
<feature type="chain" id="PRO_5004895543" evidence="1">
    <location>
        <begin position="24"/>
        <end position="203"/>
    </location>
</feature>
<dbReference type="Proteomes" id="UP000019270">
    <property type="component" value="Unassembled WGS sequence"/>
</dbReference>
<dbReference type="PATRIC" id="fig|1307436.3.peg.4175"/>
<dbReference type="EMBL" id="APVL01000018">
    <property type="protein sequence ID" value="EWG09314.1"/>
    <property type="molecule type" value="Genomic_DNA"/>
</dbReference>
<reference evidence="2 3" key="2">
    <citation type="journal article" date="2016" name="Sci. Rep.">
        <title>A novel serine protease, Sep1, from Bacillus firmus DS-1 has nematicidal activity and degrades multiple intestinal-associated nematode proteins.</title>
        <authorList>
            <person name="Geng C."/>
            <person name="Nie X."/>
            <person name="Tang Z."/>
            <person name="Zhang Y."/>
            <person name="Lin J."/>
            <person name="Sun M."/>
            <person name="Peng D."/>
        </authorList>
    </citation>
    <scope>NUCLEOTIDE SEQUENCE [LARGE SCALE GENOMIC DNA]</scope>
    <source>
        <strain evidence="2 3">DS1</strain>
    </source>
</reference>